<protein>
    <recommendedName>
        <fullName evidence="3">VWA domain containing CoxE-like protein</fullName>
    </recommendedName>
</protein>
<reference evidence="2" key="1">
    <citation type="submission" date="2016-11" db="EMBL/GenBank/DDBJ databases">
        <authorList>
            <person name="Varghese N."/>
            <person name="Submissions S."/>
        </authorList>
    </citation>
    <scope>NUCLEOTIDE SEQUENCE [LARGE SCALE GENOMIC DNA]</scope>
    <source>
        <strain evidence="2">DSM 16057</strain>
    </source>
</reference>
<dbReference type="AlphaFoldDB" id="A0A1M6K7I2"/>
<dbReference type="InterPro" id="IPR011195">
    <property type="entry name" value="UCP010256"/>
</dbReference>
<gene>
    <name evidence="1" type="ORF">SAMN02745219_02809</name>
</gene>
<evidence type="ECO:0000313" key="1">
    <source>
        <dbReference type="EMBL" id="SHJ54931.1"/>
    </source>
</evidence>
<dbReference type="STRING" id="1121432.SAMN02745219_02809"/>
<dbReference type="EMBL" id="FQZM01000040">
    <property type="protein sequence ID" value="SHJ54931.1"/>
    <property type="molecule type" value="Genomic_DNA"/>
</dbReference>
<evidence type="ECO:0000313" key="2">
    <source>
        <dbReference type="Proteomes" id="UP000184529"/>
    </source>
</evidence>
<dbReference type="PANTHER" id="PTHR39338">
    <property type="entry name" value="BLL5662 PROTEIN-RELATED"/>
    <property type="match status" value="1"/>
</dbReference>
<evidence type="ECO:0008006" key="3">
    <source>
        <dbReference type="Google" id="ProtNLM"/>
    </source>
</evidence>
<dbReference type="PIRSF" id="PIRSF010256">
    <property type="entry name" value="CoxE_vWa"/>
    <property type="match status" value="1"/>
</dbReference>
<sequence length="468" mass="54900">MEVDPVTRAVARVEGHGENTLHHNLVRFTHILRHLGVRVSMAEALDAYQALTLVDLTSREQVKAALGAVLVKNASDRQIFNLAFDRFFVPPEEKTRRRTLRKQLEEEERRRLTEAREKLNQALSPWSTEANFNTEEIKTFARLPAREQKRLTELISRMHGNPVNNPGHLIARVMQSALNYWRYYLLKTQGEEARQQLEAELTGETEMDDVIAGVAADFYRDPDDQLLHQDMQQVAGTDLEKFTLTLERLSTRLANRLSRRYRRSNRRQKLDMRRTIRRNIAFGGSPLKLCYRSRRQHRPRLLLICDVSASMARYARFVLQFIYGLSSAVRYIESFVFSEDLERVTSYFRRDEGFVPVMTELVNTSRQWGKTTDFNVALKTFHRHWRHLLTVDTLVIIVSDTKTITPQEAARELAALRKRVREILWLNPVPRKQWPYLPGVNVFLPYARMFECYSLHHLEAILRRQMLK</sequence>
<dbReference type="InterPro" id="IPR008912">
    <property type="entry name" value="Uncharacterised_CoxE"/>
</dbReference>
<dbReference type="PANTHER" id="PTHR39338:SF6">
    <property type="entry name" value="BLL5662 PROTEIN"/>
    <property type="match status" value="1"/>
</dbReference>
<dbReference type="InterPro" id="IPR036465">
    <property type="entry name" value="vWFA_dom_sf"/>
</dbReference>
<accession>A0A1M6K7I2</accession>
<organism evidence="1 2">
    <name type="scientific">Desulfofundulus thermosubterraneus DSM 16057</name>
    <dbReference type="NCBI Taxonomy" id="1121432"/>
    <lineage>
        <taxon>Bacteria</taxon>
        <taxon>Bacillati</taxon>
        <taxon>Bacillota</taxon>
        <taxon>Clostridia</taxon>
        <taxon>Eubacteriales</taxon>
        <taxon>Peptococcaceae</taxon>
        <taxon>Desulfofundulus</taxon>
    </lineage>
</organism>
<dbReference type="SUPFAM" id="SSF53300">
    <property type="entry name" value="vWA-like"/>
    <property type="match status" value="1"/>
</dbReference>
<dbReference type="RefSeq" id="WP_072870542.1">
    <property type="nucleotide sequence ID" value="NZ_FQZM01000040.1"/>
</dbReference>
<keyword evidence="2" id="KW-1185">Reference proteome</keyword>
<dbReference type="Pfam" id="PF05762">
    <property type="entry name" value="VWA_CoxE"/>
    <property type="match status" value="1"/>
</dbReference>
<proteinExistence type="predicted"/>
<dbReference type="OrthoDB" id="9790469at2"/>
<dbReference type="Proteomes" id="UP000184529">
    <property type="component" value="Unassembled WGS sequence"/>
</dbReference>
<name>A0A1M6K7I2_9FIRM</name>